<accession>A0A4P9ZRN8</accession>
<dbReference type="Pfam" id="PF00076">
    <property type="entry name" value="RRM_1"/>
    <property type="match status" value="2"/>
</dbReference>
<evidence type="ECO:0000256" key="2">
    <source>
        <dbReference type="PROSITE-ProRule" id="PRU00176"/>
    </source>
</evidence>
<feature type="non-terminal residue" evidence="5">
    <location>
        <position position="263"/>
    </location>
</feature>
<evidence type="ECO:0000313" key="5">
    <source>
        <dbReference type="EMBL" id="RKP36035.1"/>
    </source>
</evidence>
<proteinExistence type="predicted"/>
<dbReference type="STRING" id="215637.A0A4P9ZRN8"/>
<dbReference type="AlphaFoldDB" id="A0A4P9ZRN8"/>
<evidence type="ECO:0000259" key="4">
    <source>
        <dbReference type="PROSITE" id="PS50102"/>
    </source>
</evidence>
<evidence type="ECO:0000256" key="1">
    <source>
        <dbReference type="ARBA" id="ARBA00022884"/>
    </source>
</evidence>
<feature type="compositionally biased region" description="Basic residues" evidence="3">
    <location>
        <begin position="152"/>
        <end position="162"/>
    </location>
</feature>
<feature type="region of interest" description="Disordered" evidence="3">
    <location>
        <begin position="72"/>
        <end position="184"/>
    </location>
</feature>
<reference evidence="6" key="1">
    <citation type="journal article" date="2018" name="Nat. Microbiol.">
        <title>Leveraging single-cell genomics to expand the fungal tree of life.</title>
        <authorList>
            <person name="Ahrendt S.R."/>
            <person name="Quandt C.A."/>
            <person name="Ciobanu D."/>
            <person name="Clum A."/>
            <person name="Salamov A."/>
            <person name="Andreopoulos B."/>
            <person name="Cheng J.F."/>
            <person name="Woyke T."/>
            <person name="Pelin A."/>
            <person name="Henrissat B."/>
            <person name="Reynolds N.K."/>
            <person name="Benny G.L."/>
            <person name="Smith M.E."/>
            <person name="James T.Y."/>
            <person name="Grigoriev I.V."/>
        </authorList>
    </citation>
    <scope>NUCLEOTIDE SEQUENCE [LARGE SCALE GENOMIC DNA]</scope>
    <source>
        <strain evidence="6">RSA 468</strain>
    </source>
</reference>
<feature type="compositionally biased region" description="Low complexity" evidence="3">
    <location>
        <begin position="98"/>
        <end position="107"/>
    </location>
</feature>
<evidence type="ECO:0000313" key="6">
    <source>
        <dbReference type="Proteomes" id="UP000268162"/>
    </source>
</evidence>
<keyword evidence="1 2" id="KW-0694">RNA-binding</keyword>
<dbReference type="SUPFAM" id="SSF54928">
    <property type="entry name" value="RNA-binding domain, RBD"/>
    <property type="match status" value="2"/>
</dbReference>
<evidence type="ECO:0000256" key="3">
    <source>
        <dbReference type="SAM" id="MobiDB-lite"/>
    </source>
</evidence>
<organism evidence="5 6">
    <name type="scientific">Dimargaris cristalligena</name>
    <dbReference type="NCBI Taxonomy" id="215637"/>
    <lineage>
        <taxon>Eukaryota</taxon>
        <taxon>Fungi</taxon>
        <taxon>Fungi incertae sedis</taxon>
        <taxon>Zoopagomycota</taxon>
        <taxon>Kickxellomycotina</taxon>
        <taxon>Dimargaritomycetes</taxon>
        <taxon>Dimargaritales</taxon>
        <taxon>Dimargaritaceae</taxon>
        <taxon>Dimargaris</taxon>
    </lineage>
</organism>
<sequence length="263" mass="28573">KVFVGNLAFRTTNEELDSFFSPSGKIVLSNVITRGSRSLGYGFIAFETPEAAEAAVASCNKKELNGRTVNVELARPKGDSPAHEGRPPRRSEGRVRIRGAAATAAAGGKRRFARRDQAEGESDETAGPQDHQASSPQAEAAGEDADGTQGHSRPRGRGRGRRQPANPRRFPRRSRTNVEEEGTPSTNTVFVANLAFETTEDMLATVFKDYKVASIHIITRRPGGRSKGFGFVVFEDESEQKRALANAETFEIDGRGLVIRIAM</sequence>
<feature type="domain" description="RRM" evidence="4">
    <location>
        <begin position="187"/>
        <end position="263"/>
    </location>
</feature>
<dbReference type="Gene3D" id="3.30.70.330">
    <property type="match status" value="2"/>
</dbReference>
<dbReference type="PROSITE" id="PS50102">
    <property type="entry name" value="RRM"/>
    <property type="match status" value="2"/>
</dbReference>
<dbReference type="SMART" id="SM00360">
    <property type="entry name" value="RRM"/>
    <property type="match status" value="2"/>
</dbReference>
<protein>
    <recommendedName>
        <fullName evidence="4">RRM domain-containing protein</fullName>
    </recommendedName>
</protein>
<dbReference type="InterPro" id="IPR000504">
    <property type="entry name" value="RRM_dom"/>
</dbReference>
<keyword evidence="6" id="KW-1185">Reference proteome</keyword>
<dbReference type="PANTHER" id="PTHR48024:SF56">
    <property type="entry name" value="HETEROGENEOUS NUCLEAR RIBONUCLEOPROTEIN A0"/>
    <property type="match status" value="1"/>
</dbReference>
<name>A0A4P9ZRN8_9FUNG</name>
<gene>
    <name evidence="5" type="ORF">BJ085DRAFT_12179</name>
</gene>
<dbReference type="EMBL" id="ML002730">
    <property type="protein sequence ID" value="RKP36035.1"/>
    <property type="molecule type" value="Genomic_DNA"/>
</dbReference>
<dbReference type="PANTHER" id="PTHR48024">
    <property type="entry name" value="GEO13361P1-RELATED"/>
    <property type="match status" value="1"/>
</dbReference>
<feature type="non-terminal residue" evidence="5">
    <location>
        <position position="1"/>
    </location>
</feature>
<dbReference type="Proteomes" id="UP000268162">
    <property type="component" value="Unassembled WGS sequence"/>
</dbReference>
<feature type="domain" description="RRM" evidence="4">
    <location>
        <begin position="1"/>
        <end position="76"/>
    </location>
</feature>
<dbReference type="GO" id="GO:0003723">
    <property type="term" value="F:RNA binding"/>
    <property type="evidence" value="ECO:0007669"/>
    <property type="project" value="UniProtKB-UniRule"/>
</dbReference>
<dbReference type="InterPro" id="IPR050886">
    <property type="entry name" value="RNA-binding_reg"/>
</dbReference>
<dbReference type="InterPro" id="IPR035979">
    <property type="entry name" value="RBD_domain_sf"/>
</dbReference>
<feature type="compositionally biased region" description="Basic and acidic residues" evidence="3">
    <location>
        <begin position="74"/>
        <end position="95"/>
    </location>
</feature>
<dbReference type="InterPro" id="IPR012677">
    <property type="entry name" value="Nucleotide-bd_a/b_plait_sf"/>
</dbReference>